<dbReference type="Gene3D" id="3.40.50.2300">
    <property type="match status" value="1"/>
</dbReference>
<sequence length="159" mass="17089">MAPPPAMWGRGTDDDDRARTRSSRASDCVANFRVGERRMETRILIADTDEKSLDGLSNLLTDLGYGVSVARTLDEALDLAARGAPDVAIVALSLAQDEPGAIVQHLRAVSGERVPLLIALAGWGESRHRDEALAAGFDVHLVRPVGLDQLMFILSMTGQ</sequence>
<dbReference type="Pfam" id="PF00072">
    <property type="entry name" value="Response_reg"/>
    <property type="match status" value="1"/>
</dbReference>
<dbReference type="PROSITE" id="PS50110">
    <property type="entry name" value="RESPONSE_REGULATORY"/>
    <property type="match status" value="1"/>
</dbReference>
<evidence type="ECO:0000313" key="4">
    <source>
        <dbReference type="EMBL" id="TDG07986.1"/>
    </source>
</evidence>
<dbReference type="AlphaFoldDB" id="A0A4V2ZW49"/>
<feature type="region of interest" description="Disordered" evidence="2">
    <location>
        <begin position="1"/>
        <end position="22"/>
    </location>
</feature>
<evidence type="ECO:0000313" key="5">
    <source>
        <dbReference type="Proteomes" id="UP000295606"/>
    </source>
</evidence>
<evidence type="ECO:0000256" key="1">
    <source>
        <dbReference type="PROSITE-ProRule" id="PRU00169"/>
    </source>
</evidence>
<dbReference type="SMART" id="SM00448">
    <property type="entry name" value="REC"/>
    <property type="match status" value="1"/>
</dbReference>
<name>A0A4V2ZW49_9BURK</name>
<accession>A0A4V2ZW49</accession>
<dbReference type="Proteomes" id="UP000295606">
    <property type="component" value="Unassembled WGS sequence"/>
</dbReference>
<organism evidence="4 5">
    <name type="scientific">Paraburkholderia guartelaensis</name>
    <dbReference type="NCBI Taxonomy" id="2546446"/>
    <lineage>
        <taxon>Bacteria</taxon>
        <taxon>Pseudomonadati</taxon>
        <taxon>Pseudomonadota</taxon>
        <taxon>Betaproteobacteria</taxon>
        <taxon>Burkholderiales</taxon>
        <taxon>Burkholderiaceae</taxon>
        <taxon>Paraburkholderia</taxon>
    </lineage>
</organism>
<protein>
    <submittedName>
        <fullName evidence="4">Response regulator</fullName>
    </submittedName>
</protein>
<dbReference type="SUPFAM" id="SSF52172">
    <property type="entry name" value="CheY-like"/>
    <property type="match status" value="1"/>
</dbReference>
<evidence type="ECO:0000259" key="3">
    <source>
        <dbReference type="PROSITE" id="PS50110"/>
    </source>
</evidence>
<dbReference type="OrthoDB" id="5421695at2"/>
<dbReference type="InterPro" id="IPR001789">
    <property type="entry name" value="Sig_transdc_resp-reg_receiver"/>
</dbReference>
<comment type="caution">
    <text evidence="1">Lacks conserved residue(s) required for the propagation of feature annotation.</text>
</comment>
<reference evidence="4 5" key="1">
    <citation type="submission" date="2019-03" db="EMBL/GenBank/DDBJ databases">
        <title>Paraburkholderia sp. isolated from native Mimosa gymnas in Guartela State Park, Brazil.</title>
        <authorList>
            <person name="Paulitsch F."/>
            <person name="Hungria M."/>
            <person name="Delamuta J.R.M."/>
            <person name="Ribeiro R.A."/>
            <person name="Dall'Agnol R."/>
            <person name="Silva J.S.B."/>
        </authorList>
    </citation>
    <scope>NUCLEOTIDE SEQUENCE [LARGE SCALE GENOMIC DNA]</scope>
    <source>
        <strain evidence="4 5">CNPSo 3008</strain>
    </source>
</reference>
<dbReference type="InterPro" id="IPR011006">
    <property type="entry name" value="CheY-like_superfamily"/>
</dbReference>
<dbReference type="EMBL" id="SMOD01000009">
    <property type="protein sequence ID" value="TDG07986.1"/>
    <property type="molecule type" value="Genomic_DNA"/>
</dbReference>
<evidence type="ECO:0000256" key="2">
    <source>
        <dbReference type="SAM" id="MobiDB-lite"/>
    </source>
</evidence>
<dbReference type="GO" id="GO:0000160">
    <property type="term" value="P:phosphorelay signal transduction system"/>
    <property type="evidence" value="ECO:0007669"/>
    <property type="project" value="InterPro"/>
</dbReference>
<comment type="caution">
    <text evidence="4">The sequence shown here is derived from an EMBL/GenBank/DDBJ whole genome shotgun (WGS) entry which is preliminary data.</text>
</comment>
<feature type="domain" description="Response regulatory" evidence="3">
    <location>
        <begin position="42"/>
        <end position="158"/>
    </location>
</feature>
<proteinExistence type="predicted"/>
<gene>
    <name evidence="4" type="ORF">E1N52_14560</name>
</gene>